<proteinExistence type="predicted"/>
<name>A0ABQ2V389_9PSEU</name>
<accession>A0ABQ2V389</accession>
<gene>
    <name evidence="2" type="ORF">GCM10010178_67600</name>
</gene>
<reference evidence="3" key="1">
    <citation type="journal article" date="2019" name="Int. J. Syst. Evol. Microbiol.">
        <title>The Global Catalogue of Microorganisms (GCM) 10K type strain sequencing project: providing services to taxonomists for standard genome sequencing and annotation.</title>
        <authorList>
            <consortium name="The Broad Institute Genomics Platform"/>
            <consortium name="The Broad Institute Genome Sequencing Center for Infectious Disease"/>
            <person name="Wu L."/>
            <person name="Ma J."/>
        </authorList>
    </citation>
    <scope>NUCLEOTIDE SEQUENCE [LARGE SCALE GENOMIC DNA]</scope>
    <source>
        <strain evidence="3">JCM 3296</strain>
    </source>
</reference>
<protein>
    <submittedName>
        <fullName evidence="2">Uncharacterized protein</fullName>
    </submittedName>
</protein>
<sequence>MIDGRRVRPQYLDHTKPKGNVMTSQQMRVERFDSAAFADARPSDDRASRRSFASFTSGDGSPP</sequence>
<dbReference type="Proteomes" id="UP000649573">
    <property type="component" value="Unassembled WGS sequence"/>
</dbReference>
<dbReference type="EMBL" id="BMRE01000040">
    <property type="protein sequence ID" value="GGU66131.1"/>
    <property type="molecule type" value="Genomic_DNA"/>
</dbReference>
<evidence type="ECO:0000256" key="1">
    <source>
        <dbReference type="SAM" id="MobiDB-lite"/>
    </source>
</evidence>
<feature type="region of interest" description="Disordered" evidence="1">
    <location>
        <begin position="1"/>
        <end position="63"/>
    </location>
</feature>
<comment type="caution">
    <text evidence="2">The sequence shown here is derived from an EMBL/GenBank/DDBJ whole genome shotgun (WGS) entry which is preliminary data.</text>
</comment>
<evidence type="ECO:0000313" key="2">
    <source>
        <dbReference type="EMBL" id="GGU66131.1"/>
    </source>
</evidence>
<keyword evidence="3" id="KW-1185">Reference proteome</keyword>
<organism evidence="2 3">
    <name type="scientific">Lentzea flava</name>
    <dbReference type="NCBI Taxonomy" id="103732"/>
    <lineage>
        <taxon>Bacteria</taxon>
        <taxon>Bacillati</taxon>
        <taxon>Actinomycetota</taxon>
        <taxon>Actinomycetes</taxon>
        <taxon>Pseudonocardiales</taxon>
        <taxon>Pseudonocardiaceae</taxon>
        <taxon>Lentzea</taxon>
    </lineage>
</organism>
<feature type="compositionally biased region" description="Basic and acidic residues" evidence="1">
    <location>
        <begin position="1"/>
        <end position="16"/>
    </location>
</feature>
<evidence type="ECO:0000313" key="3">
    <source>
        <dbReference type="Proteomes" id="UP000649573"/>
    </source>
</evidence>